<keyword evidence="11" id="KW-1185">Reference proteome</keyword>
<dbReference type="Pfam" id="PF02823">
    <property type="entry name" value="ATP-synt_DE_N"/>
    <property type="match status" value="1"/>
</dbReference>
<keyword evidence="6" id="KW-0472">Membrane</keyword>
<organism evidence="10 11">
    <name type="scientific">Solitalea canadensis (strain ATCC 29591 / DSM 3403 / JCM 21819 / LMG 8368 / NBRC 15130 / NCIMB 12057 / USAM 9D)</name>
    <name type="common">Flexibacter canadensis</name>
    <dbReference type="NCBI Taxonomy" id="929556"/>
    <lineage>
        <taxon>Bacteria</taxon>
        <taxon>Pseudomonadati</taxon>
        <taxon>Bacteroidota</taxon>
        <taxon>Sphingobacteriia</taxon>
        <taxon>Sphingobacteriales</taxon>
        <taxon>Sphingobacteriaceae</taxon>
        <taxon>Solitalea</taxon>
    </lineage>
</organism>
<reference evidence="10" key="1">
    <citation type="submission" date="2012-02" db="EMBL/GenBank/DDBJ databases">
        <title>The complete genome of Solitalea canadensis DSM 3403.</title>
        <authorList>
            <consortium name="US DOE Joint Genome Institute (JGI-PGF)"/>
            <person name="Lucas S."/>
            <person name="Copeland A."/>
            <person name="Lapidus A."/>
            <person name="Glavina del Rio T."/>
            <person name="Dalin E."/>
            <person name="Tice H."/>
            <person name="Bruce D."/>
            <person name="Goodwin L."/>
            <person name="Pitluck S."/>
            <person name="Peters L."/>
            <person name="Ovchinnikova G."/>
            <person name="Lu M."/>
            <person name="Kyrpides N."/>
            <person name="Mavromatis K."/>
            <person name="Ivanova N."/>
            <person name="Brettin T."/>
            <person name="Detter J.C."/>
            <person name="Han C."/>
            <person name="Larimer F."/>
            <person name="Land M."/>
            <person name="Hauser L."/>
            <person name="Markowitz V."/>
            <person name="Cheng J.-F."/>
            <person name="Hugenholtz P."/>
            <person name="Woyke T."/>
            <person name="Wu D."/>
            <person name="Spring S."/>
            <person name="Schroeder M."/>
            <person name="Kopitz M."/>
            <person name="Brambilla E."/>
            <person name="Klenk H.-P."/>
            <person name="Eisen J.A."/>
        </authorList>
    </citation>
    <scope>NUCLEOTIDE SEQUENCE</scope>
    <source>
        <strain evidence="10">DSM 3403</strain>
    </source>
</reference>
<dbReference type="CDD" id="cd12152">
    <property type="entry name" value="F1-ATPase_delta"/>
    <property type="match status" value="1"/>
</dbReference>
<dbReference type="KEGG" id="scn:Solca_2790"/>
<dbReference type="HOGENOM" id="CLU_084338_4_1_10"/>
<dbReference type="SUPFAM" id="SSF51344">
    <property type="entry name" value="Epsilon subunit of F1F0-ATP synthase N-terminal domain"/>
    <property type="match status" value="1"/>
</dbReference>
<evidence type="ECO:0000259" key="9">
    <source>
        <dbReference type="Pfam" id="PF02823"/>
    </source>
</evidence>
<dbReference type="GO" id="GO:0012505">
    <property type="term" value="C:endomembrane system"/>
    <property type="evidence" value="ECO:0007669"/>
    <property type="project" value="UniProtKB-SubCell"/>
</dbReference>
<feature type="domain" description="ATP synthase F1 complex delta/epsilon subunit N-terminal" evidence="9">
    <location>
        <begin position="2"/>
        <end position="78"/>
    </location>
</feature>
<dbReference type="InterPro" id="IPR020546">
    <property type="entry name" value="ATP_synth_F1_dsu/esu_N"/>
</dbReference>
<dbReference type="InterPro" id="IPR001469">
    <property type="entry name" value="ATP_synth_F1_dsu/esu"/>
</dbReference>
<dbReference type="EMBL" id="CP003349">
    <property type="protein sequence ID" value="AFD07816.1"/>
    <property type="molecule type" value="Genomic_DNA"/>
</dbReference>
<dbReference type="OrthoDB" id="5294255at2"/>
<proteinExistence type="inferred from homology"/>
<dbReference type="RefSeq" id="WP_014681043.1">
    <property type="nucleotide sequence ID" value="NC_017770.1"/>
</dbReference>
<evidence type="ECO:0000256" key="8">
    <source>
        <dbReference type="RuleBase" id="RU003656"/>
    </source>
</evidence>
<evidence type="ECO:0000313" key="10">
    <source>
        <dbReference type="EMBL" id="AFD07816.1"/>
    </source>
</evidence>
<dbReference type="Gene3D" id="2.60.15.10">
    <property type="entry name" value="F0F1 ATP synthase delta/epsilon subunit, N-terminal"/>
    <property type="match status" value="1"/>
</dbReference>
<dbReference type="Proteomes" id="UP000007590">
    <property type="component" value="Chromosome"/>
</dbReference>
<dbReference type="InterPro" id="IPR036771">
    <property type="entry name" value="ATPsynth_dsu/esu_N"/>
</dbReference>
<comment type="similarity">
    <text evidence="3 8">Belongs to the ATPase epsilon chain family.</text>
</comment>
<accession>H8KS28</accession>
<name>H8KS28_SOLCM</name>
<comment type="function">
    <text evidence="1">Produces ATP from ADP in the presence of a proton gradient across the membrane.</text>
</comment>
<evidence type="ECO:0000256" key="2">
    <source>
        <dbReference type="ARBA" id="ARBA00004184"/>
    </source>
</evidence>
<evidence type="ECO:0000256" key="1">
    <source>
        <dbReference type="ARBA" id="ARBA00003543"/>
    </source>
</evidence>
<protein>
    <submittedName>
        <fullName evidence="10">ATP synthase, F1 epsilon subunit</fullName>
    </submittedName>
</protein>
<evidence type="ECO:0000256" key="3">
    <source>
        <dbReference type="ARBA" id="ARBA00005712"/>
    </source>
</evidence>
<evidence type="ECO:0000256" key="5">
    <source>
        <dbReference type="ARBA" id="ARBA00023065"/>
    </source>
</evidence>
<keyword evidence="7 8" id="KW-0139">CF(1)</keyword>
<dbReference type="eggNOG" id="COG0355">
    <property type="taxonomic scope" value="Bacteria"/>
</dbReference>
<dbReference type="GO" id="GO:0046933">
    <property type="term" value="F:proton-transporting ATP synthase activity, rotational mechanism"/>
    <property type="evidence" value="ECO:0007669"/>
    <property type="project" value="InterPro"/>
</dbReference>
<evidence type="ECO:0000256" key="6">
    <source>
        <dbReference type="ARBA" id="ARBA00023136"/>
    </source>
</evidence>
<sequence>MILDILTPDKTVFSGEILSVTVPGKGGSFQIWENHAAIISTLENGLVEIRLKDKTQELFNIKGGVVEVLKNKVVLLADGVVEK</sequence>
<comment type="subunit">
    <text evidence="8">F-type ATPases have 2 components, CF(1) - the catalytic core - and CF(0) - the membrane proton channel. CF(1) has five subunits: alpha(3), beta(3), gamma(1), delta(1), epsilon(1). CF(0) has three main subunits: a, b and c.</text>
</comment>
<keyword evidence="4 8" id="KW-0813">Transport</keyword>
<evidence type="ECO:0000313" key="11">
    <source>
        <dbReference type="Proteomes" id="UP000007590"/>
    </source>
</evidence>
<dbReference type="NCBIfam" id="TIGR01216">
    <property type="entry name" value="ATP_synt_epsi"/>
    <property type="match status" value="1"/>
</dbReference>
<evidence type="ECO:0000256" key="4">
    <source>
        <dbReference type="ARBA" id="ARBA00022448"/>
    </source>
</evidence>
<dbReference type="GO" id="GO:0045259">
    <property type="term" value="C:proton-transporting ATP synthase complex"/>
    <property type="evidence" value="ECO:0007669"/>
    <property type="project" value="UniProtKB-KW"/>
</dbReference>
<dbReference type="STRING" id="929556.Solca_2790"/>
<dbReference type="AlphaFoldDB" id="H8KS28"/>
<evidence type="ECO:0000256" key="7">
    <source>
        <dbReference type="ARBA" id="ARBA00023196"/>
    </source>
</evidence>
<keyword evidence="5 8" id="KW-0406">Ion transport</keyword>
<comment type="subcellular location">
    <subcellularLocation>
        <location evidence="2">Endomembrane system</location>
        <topology evidence="2">Peripheral membrane protein</topology>
    </subcellularLocation>
</comment>
<gene>
    <name evidence="10" type="ordered locus">Solca_2790</name>
</gene>
<keyword evidence="8" id="KW-0066">ATP synthesis</keyword>